<sequence length="140" mass="16550">MFDVLEKYKNWDHFFFCSDNSMADVCNAPTDNAGVYLVYALKKGRIELVYIGRSGKLNRDGTLFIRKGGIKDRLVNGKRDGMLRTRFWRAEMINEEIEVLDIYWYVTESKGKFDCPDQVEDILLRNYKSIYGQRPKWNRT</sequence>
<protein>
    <recommendedName>
        <fullName evidence="3">GIY-YIG domain-containing protein</fullName>
    </recommendedName>
</protein>
<dbReference type="RefSeq" id="WP_105039945.1">
    <property type="nucleotide sequence ID" value="NZ_PPSL01000004.1"/>
</dbReference>
<evidence type="ECO:0000313" key="2">
    <source>
        <dbReference type="Proteomes" id="UP000239872"/>
    </source>
</evidence>
<dbReference type="AlphaFoldDB" id="A0A2S7STU2"/>
<dbReference type="Proteomes" id="UP000239872">
    <property type="component" value="Unassembled WGS sequence"/>
</dbReference>
<dbReference type="EMBL" id="PPSL01000004">
    <property type="protein sequence ID" value="PQJ09936.1"/>
    <property type="molecule type" value="Genomic_DNA"/>
</dbReference>
<organism evidence="1 2">
    <name type="scientific">Flavipsychrobacter stenotrophus</name>
    <dbReference type="NCBI Taxonomy" id="2077091"/>
    <lineage>
        <taxon>Bacteria</taxon>
        <taxon>Pseudomonadati</taxon>
        <taxon>Bacteroidota</taxon>
        <taxon>Chitinophagia</taxon>
        <taxon>Chitinophagales</taxon>
        <taxon>Chitinophagaceae</taxon>
        <taxon>Flavipsychrobacter</taxon>
    </lineage>
</organism>
<proteinExistence type="predicted"/>
<keyword evidence="2" id="KW-1185">Reference proteome</keyword>
<accession>A0A2S7STU2</accession>
<dbReference type="OrthoDB" id="838435at2"/>
<evidence type="ECO:0000313" key="1">
    <source>
        <dbReference type="EMBL" id="PQJ09936.1"/>
    </source>
</evidence>
<evidence type="ECO:0008006" key="3">
    <source>
        <dbReference type="Google" id="ProtNLM"/>
    </source>
</evidence>
<comment type="caution">
    <text evidence="1">The sequence shown here is derived from an EMBL/GenBank/DDBJ whole genome shotgun (WGS) entry which is preliminary data.</text>
</comment>
<reference evidence="1 2" key="1">
    <citation type="submission" date="2018-01" db="EMBL/GenBank/DDBJ databases">
        <title>A novel member of the phylum Bacteroidetes isolated from glacier ice.</title>
        <authorList>
            <person name="Liu Q."/>
            <person name="Xin Y.-H."/>
        </authorList>
    </citation>
    <scope>NUCLEOTIDE SEQUENCE [LARGE SCALE GENOMIC DNA]</scope>
    <source>
        <strain evidence="1 2">RB1R16</strain>
    </source>
</reference>
<name>A0A2S7STU2_9BACT</name>
<gene>
    <name evidence="1" type="ORF">CJD36_014630</name>
</gene>